<feature type="transmembrane region" description="Helical" evidence="7">
    <location>
        <begin position="12"/>
        <end position="33"/>
    </location>
</feature>
<comment type="subcellular location">
    <subcellularLocation>
        <location evidence="1">Cell outer membrane</location>
        <topology evidence="1">Lipid-anchor</topology>
    </subcellularLocation>
</comment>
<evidence type="ECO:0000256" key="5">
    <source>
        <dbReference type="ARBA" id="ARBA00023288"/>
    </source>
</evidence>
<evidence type="ECO:0000313" key="8">
    <source>
        <dbReference type="EMBL" id="SEF39554.1"/>
    </source>
</evidence>
<keyword evidence="4" id="KW-0564">Palmitate</keyword>
<accession>A0A1H5RN75</accession>
<dbReference type="Proteomes" id="UP000236753">
    <property type="component" value="Unassembled WGS sequence"/>
</dbReference>
<keyword evidence="7" id="KW-1133">Transmembrane helix</keyword>
<dbReference type="Pfam" id="PF05818">
    <property type="entry name" value="TraT"/>
    <property type="match status" value="1"/>
</dbReference>
<dbReference type="EMBL" id="FNUX01000001">
    <property type="protein sequence ID" value="SEF39554.1"/>
    <property type="molecule type" value="Genomic_DNA"/>
</dbReference>
<reference evidence="8 9" key="1">
    <citation type="submission" date="2016-10" db="EMBL/GenBank/DDBJ databases">
        <authorList>
            <person name="de Groot N.N."/>
        </authorList>
    </citation>
    <scope>NUCLEOTIDE SEQUENCE [LARGE SCALE GENOMIC DNA]</scope>
    <source>
        <strain evidence="8 9">Nm13</strain>
    </source>
</reference>
<keyword evidence="5" id="KW-0449">Lipoprotein</keyword>
<gene>
    <name evidence="8" type="ORF">SAMN05216334_101117</name>
</gene>
<keyword evidence="6" id="KW-0998">Cell outer membrane</keyword>
<dbReference type="OrthoDB" id="9791439at2"/>
<dbReference type="RefSeq" id="WP_103965114.1">
    <property type="nucleotide sequence ID" value="NZ_FNUX01000001.1"/>
</dbReference>
<dbReference type="AlphaFoldDB" id="A0A1H5RN75"/>
<proteinExistence type="predicted"/>
<dbReference type="PIRSF" id="PIRSF002859">
    <property type="entry name" value="Lipo_traT"/>
    <property type="match status" value="1"/>
</dbReference>
<evidence type="ECO:0000256" key="3">
    <source>
        <dbReference type="ARBA" id="ARBA00023136"/>
    </source>
</evidence>
<protein>
    <submittedName>
        <fullName evidence="8">TraT complement resistance protein</fullName>
    </submittedName>
</protein>
<dbReference type="PROSITE" id="PS51257">
    <property type="entry name" value="PROKAR_LIPOPROTEIN"/>
    <property type="match status" value="1"/>
</dbReference>
<evidence type="ECO:0000256" key="7">
    <source>
        <dbReference type="SAM" id="Phobius"/>
    </source>
</evidence>
<name>A0A1H5RN75_9PROT</name>
<evidence type="ECO:0000256" key="2">
    <source>
        <dbReference type="ARBA" id="ARBA00022729"/>
    </source>
</evidence>
<keyword evidence="2" id="KW-0732">Signal</keyword>
<evidence type="ECO:0000256" key="1">
    <source>
        <dbReference type="ARBA" id="ARBA00004459"/>
    </source>
</evidence>
<evidence type="ECO:0000256" key="6">
    <source>
        <dbReference type="PIRNR" id="PIRNR002859"/>
    </source>
</evidence>
<evidence type="ECO:0000256" key="4">
    <source>
        <dbReference type="ARBA" id="ARBA00023139"/>
    </source>
</evidence>
<dbReference type="InterPro" id="IPR008874">
    <property type="entry name" value="TraT_complement-R"/>
</dbReference>
<evidence type="ECO:0000313" key="9">
    <source>
        <dbReference type="Proteomes" id="UP000236753"/>
    </source>
</evidence>
<organism evidence="8 9">
    <name type="scientific">Nitrosomonas ureae</name>
    <dbReference type="NCBI Taxonomy" id="44577"/>
    <lineage>
        <taxon>Bacteria</taxon>
        <taxon>Pseudomonadati</taxon>
        <taxon>Pseudomonadota</taxon>
        <taxon>Betaproteobacteria</taxon>
        <taxon>Nitrosomonadales</taxon>
        <taxon>Nitrosomonadaceae</taxon>
        <taxon>Nitrosomonas</taxon>
    </lineage>
</organism>
<keyword evidence="3 6" id="KW-0472">Membrane</keyword>
<sequence>MGGYGSKSTWIFIGIMIFSLILSGCAAVHTSIAKKDLDVQTKMSDTIFLDPIEPSQRTVYLNIRNTSDKINFDITATVARALEGRGYLITNNPREAHYWLQVNILSVDKASPTAAEAALRAGYGGMGSAALGAAVGTATGAAIDGWSGAGIGGLAGAAAFGLASTIADATVKDVTYMAITDVEIAERAEEGVIVREDRQQDAKQGVGGARRQSSTKVSEMNKYRTRVVSTANKANLQYEEAAVELTNGLARSISGLF</sequence>
<keyword evidence="7" id="KW-0812">Transmembrane</keyword>
<dbReference type="GO" id="GO:0009279">
    <property type="term" value="C:cell outer membrane"/>
    <property type="evidence" value="ECO:0007669"/>
    <property type="project" value="UniProtKB-SubCell"/>
</dbReference>